<comment type="pathway">
    <text evidence="3">Protein modification; protein ubiquitination.</text>
</comment>
<comment type="subcellular location">
    <subcellularLocation>
        <location evidence="2">Membrane</location>
        <topology evidence="2">Multi-pass membrane protein</topology>
    </subcellularLocation>
</comment>
<evidence type="ECO:0000256" key="10">
    <source>
        <dbReference type="ARBA" id="ARBA00022833"/>
    </source>
</evidence>
<dbReference type="Proteomes" id="UP000620104">
    <property type="component" value="Unassembled WGS sequence"/>
</dbReference>
<dbReference type="PANTHER" id="PTHR13145:SF0">
    <property type="entry name" value="E3 UBIQUITIN-PROTEIN LIGASE MARCHF6"/>
    <property type="match status" value="1"/>
</dbReference>
<evidence type="ECO:0000259" key="15">
    <source>
        <dbReference type="PROSITE" id="PS51292"/>
    </source>
</evidence>
<proteinExistence type="predicted"/>
<keyword evidence="10" id="KW-0862">Zinc</keyword>
<dbReference type="InterPro" id="IPR011016">
    <property type="entry name" value="Znf_RING-CH"/>
</dbReference>
<feature type="transmembrane region" description="Helical" evidence="14">
    <location>
        <begin position="231"/>
        <end position="250"/>
    </location>
</feature>
<feature type="transmembrane region" description="Helical" evidence="14">
    <location>
        <begin position="90"/>
        <end position="119"/>
    </location>
</feature>
<dbReference type="GO" id="GO:0008270">
    <property type="term" value="F:zinc ion binding"/>
    <property type="evidence" value="ECO:0007669"/>
    <property type="project" value="UniProtKB-KW"/>
</dbReference>
<dbReference type="EMBL" id="BLZA01000030">
    <property type="protein sequence ID" value="GHJ88448.1"/>
    <property type="molecule type" value="Genomic_DNA"/>
</dbReference>
<gene>
    <name evidence="16" type="ORF">NliqN6_4850</name>
</gene>
<evidence type="ECO:0000313" key="17">
    <source>
        <dbReference type="Proteomes" id="UP000620104"/>
    </source>
</evidence>
<dbReference type="EC" id="2.3.2.27" evidence="4"/>
<keyword evidence="5" id="KW-0808">Transferase</keyword>
<evidence type="ECO:0000313" key="16">
    <source>
        <dbReference type="EMBL" id="GHJ88448.1"/>
    </source>
</evidence>
<evidence type="ECO:0000256" key="1">
    <source>
        <dbReference type="ARBA" id="ARBA00000900"/>
    </source>
</evidence>
<keyword evidence="17" id="KW-1185">Reference proteome</keyword>
<dbReference type="GO" id="GO:0036503">
    <property type="term" value="P:ERAD pathway"/>
    <property type="evidence" value="ECO:0007669"/>
    <property type="project" value="TreeGrafter"/>
</dbReference>
<feature type="transmembrane region" description="Helical" evidence="14">
    <location>
        <begin position="955"/>
        <end position="971"/>
    </location>
</feature>
<dbReference type="SMART" id="SM00744">
    <property type="entry name" value="RINGv"/>
    <property type="match status" value="1"/>
</dbReference>
<evidence type="ECO:0000256" key="9">
    <source>
        <dbReference type="ARBA" id="ARBA00022786"/>
    </source>
</evidence>
<feature type="transmembrane region" description="Helical" evidence="14">
    <location>
        <begin position="762"/>
        <end position="782"/>
    </location>
</feature>
<dbReference type="Pfam" id="PF12906">
    <property type="entry name" value="RINGv"/>
    <property type="match status" value="1"/>
</dbReference>
<evidence type="ECO:0000256" key="7">
    <source>
        <dbReference type="ARBA" id="ARBA00022723"/>
    </source>
</evidence>
<evidence type="ECO:0000256" key="3">
    <source>
        <dbReference type="ARBA" id="ARBA00004906"/>
    </source>
</evidence>
<feature type="transmembrane region" description="Helical" evidence="14">
    <location>
        <begin position="1115"/>
        <end position="1136"/>
    </location>
</feature>
<feature type="transmembrane region" description="Helical" evidence="14">
    <location>
        <begin position="851"/>
        <end position="872"/>
    </location>
</feature>
<evidence type="ECO:0000256" key="5">
    <source>
        <dbReference type="ARBA" id="ARBA00022679"/>
    </source>
</evidence>
<feature type="transmembrane region" description="Helical" evidence="14">
    <location>
        <begin position="606"/>
        <end position="627"/>
    </location>
</feature>
<feature type="transmembrane region" description="Helical" evidence="14">
    <location>
        <begin position="913"/>
        <end position="935"/>
    </location>
</feature>
<protein>
    <recommendedName>
        <fullName evidence="4">RING-type E3 ubiquitin transferase</fullName>
        <ecNumber evidence="4">2.3.2.27</ecNumber>
    </recommendedName>
</protein>
<reference evidence="16" key="1">
    <citation type="submission" date="2020-07" db="EMBL/GenBank/DDBJ databases">
        <title>Draft Genome Sequence of a Deep-Sea Yeast, Naganishia (Cryptococcus) liquefaciens strain N6.</title>
        <authorList>
            <person name="Han Y.W."/>
            <person name="Kajitani R."/>
            <person name="Morimoto H."/>
            <person name="Parhat M."/>
            <person name="Tsubouchi H."/>
            <person name="Bakenova O."/>
            <person name="Ogata M."/>
            <person name="Argunhan B."/>
            <person name="Aoki R."/>
            <person name="Kajiwara S."/>
            <person name="Itoh T."/>
            <person name="Iwasaki H."/>
        </authorList>
    </citation>
    <scope>NUCLEOTIDE SEQUENCE</scope>
    <source>
        <strain evidence="16">N6</strain>
    </source>
</reference>
<sequence>MDGVEDGDDGMICRVCRTEAEPDHPLFHPCKCSGSIRYVHSDCLLQWLSHSKKQYCELCGHAFSFQKVYPADIPDALPVHRLVRKLILDVLGYLLLGLRAILVAFTWLVVLPLVMIGAWRSYFMYGSPLAMMIAGRTPEIDVSNNTVQTTHVKNTTEAGLSFWQAFQSYFTVNATSAVPAMAGDAVVPSSGIIMRIIRAFVAPRMEISKVGIGGVFKKWTTPDPFLPESVFKGQILTVAIVITFLAVFLLREWIFQNAGPGPNQEVENGHVPRPEEFRANMRAVWRRRQLQDVREELAHLVEPAEYQVLPLNDRDVMEFMERRRVPNPIADEPVQEHDEEDDQWVDEEWKEEDGIHLDRPSEQLVDEAGGDYHGEFSEEFAGVTFREAHVPKVVERVQQEEGPAPSLLQQLRRQHREHGDTNMSFEEFLLYQRHSMLEFPIGESTRPENAVALDTLPPDQQIELVDDRLPEEQMRDAYMRLFREPTRGEEAHRDLMLDIPLVPDHRREEQRRQREEQLRNTAQAADIGDFAPDFQALPQPQERDLAAADEHHAEAEGGEVVEMGPEPGFDEDDIDDEGGLIIDGDIDGILEAIGLRGPIAGLFQNFLLISIVLNCGICVLVNVPFIIGKVHLLADISFITRVLRLPIVMTRLVTDPVIDGILYLIRGVFHRLPSWMTVGFASRWLADRGVDEAAELTVGSAKIVPDGLDWLKESHFGKMTGPIGQYIVGLLQVFPGEVGYRYRKLSAKVIAFGLQDTPSSRAAAIALGLFDLDLMLLLFAALGEQYLGSFGKSVADLVEQHGVVVKLGFFMSVELLVFPLSMGYFLDFCTLPLFPSGTLHYRWIAQFRNPLLSAFVHWLAGTMFMFAFARFLSTCRSLCRKGAMYIIRDPQDPSFSPVREILDKKTSVQLYKLFISATMYLSVMAIPLGGMLVLLRASGLSILPLRWSFRDSLSTAPFDLLIFLLLVPAQFKQAAWQDKFKSMTKLCFKSLSQSLRLSSYFRGVRTPEEEVAGKFEQTLFKVHQNISKLASKLTKSKTESDFYDGSYMRVPYADQVVLLKPRKHVFIPVDSSGIPKTDADKVLLLMQNRAATKANRDPRKDYCMVYLPPFYRIRFWAFGLLLWSLISWTVIFTILVPVLVGRAATYHFIGREVHDGVNLIAGFYTCLFALRIGKRVGKRVASLVRRYLGTPRYRNPFSLKRLVLKEVDFVLRASRWAYLAVILYSVIPLLLGLCLELYVIAPLKYGRSDITPVFYAAEAWCIGIVTMSICWFRTDLRVAILLALGARVPPPPRDVPEDRVAARVHAGLLADATRPRNLHRILVPALQYITTAAFGPGIVSGILTLCFKLDRQQSALAYRFIHPVLLVSVVSARLLTASRRKAAQWSVNALESEYLVEQRVINFEDSIGKGRQDVKVFDPQVHAADVHHE</sequence>
<dbReference type="SUPFAM" id="SSF57850">
    <property type="entry name" value="RING/U-box"/>
    <property type="match status" value="1"/>
</dbReference>
<feature type="region of interest" description="Disordered" evidence="13">
    <location>
        <begin position="501"/>
        <end position="523"/>
    </location>
</feature>
<organism evidence="16 17">
    <name type="scientific">Naganishia liquefaciens</name>
    <dbReference type="NCBI Taxonomy" id="104408"/>
    <lineage>
        <taxon>Eukaryota</taxon>
        <taxon>Fungi</taxon>
        <taxon>Dikarya</taxon>
        <taxon>Basidiomycota</taxon>
        <taxon>Agaricomycotina</taxon>
        <taxon>Tremellomycetes</taxon>
        <taxon>Filobasidiales</taxon>
        <taxon>Filobasidiaceae</taxon>
        <taxon>Naganishia</taxon>
    </lineage>
</organism>
<keyword evidence="11 14" id="KW-1133">Transmembrane helix</keyword>
<comment type="caution">
    <text evidence="16">The sequence shown here is derived from an EMBL/GenBank/DDBJ whole genome shotgun (WGS) entry which is preliminary data.</text>
</comment>
<dbReference type="CDD" id="cd16702">
    <property type="entry name" value="RING_CH-C4HC3_MARCH6"/>
    <property type="match status" value="1"/>
</dbReference>
<evidence type="ECO:0000256" key="2">
    <source>
        <dbReference type="ARBA" id="ARBA00004141"/>
    </source>
</evidence>
<feature type="transmembrane region" description="Helical" evidence="14">
    <location>
        <begin position="1321"/>
        <end position="1344"/>
    </location>
</feature>
<accession>A0A8H3YGM3</accession>
<dbReference type="Gene3D" id="3.30.40.10">
    <property type="entry name" value="Zinc/RING finger domain, C3HC4 (zinc finger)"/>
    <property type="match status" value="1"/>
</dbReference>
<dbReference type="InterPro" id="IPR013083">
    <property type="entry name" value="Znf_RING/FYVE/PHD"/>
</dbReference>
<dbReference type="GO" id="GO:0061630">
    <property type="term" value="F:ubiquitin protein ligase activity"/>
    <property type="evidence" value="ECO:0007669"/>
    <property type="project" value="UniProtKB-EC"/>
</dbReference>
<feature type="region of interest" description="Disordered" evidence="13">
    <location>
        <begin position="544"/>
        <end position="565"/>
    </location>
</feature>
<evidence type="ECO:0000256" key="11">
    <source>
        <dbReference type="ARBA" id="ARBA00022989"/>
    </source>
</evidence>
<name>A0A8H3YGM3_9TREE</name>
<feature type="transmembrane region" description="Helical" evidence="14">
    <location>
        <begin position="1253"/>
        <end position="1272"/>
    </location>
</feature>
<feature type="transmembrane region" description="Helical" evidence="14">
    <location>
        <begin position="1356"/>
        <end position="1375"/>
    </location>
</feature>
<evidence type="ECO:0000256" key="13">
    <source>
        <dbReference type="SAM" id="MobiDB-lite"/>
    </source>
</evidence>
<dbReference type="Pfam" id="PF23113">
    <property type="entry name" value="MARCHF6_C"/>
    <property type="match status" value="1"/>
</dbReference>
<feature type="compositionally biased region" description="Basic and acidic residues" evidence="13">
    <location>
        <begin position="503"/>
        <end position="518"/>
    </location>
</feature>
<dbReference type="FunFam" id="3.30.40.10:FF:000287">
    <property type="entry name" value="RING finger membrane protein"/>
    <property type="match status" value="1"/>
</dbReference>
<keyword evidence="9" id="KW-0833">Ubl conjugation pathway</keyword>
<keyword evidence="12 14" id="KW-0472">Membrane</keyword>
<comment type="catalytic activity">
    <reaction evidence="1">
        <text>S-ubiquitinyl-[E2 ubiquitin-conjugating enzyme]-L-cysteine + [acceptor protein]-L-lysine = [E2 ubiquitin-conjugating enzyme]-L-cysteine + N(6)-ubiquitinyl-[acceptor protein]-L-lysine.</text>
        <dbReference type="EC" id="2.3.2.27"/>
    </reaction>
</comment>
<feature type="transmembrane region" description="Helical" evidence="14">
    <location>
        <begin position="803"/>
        <end position="826"/>
    </location>
</feature>
<evidence type="ECO:0000256" key="12">
    <source>
        <dbReference type="ARBA" id="ARBA00023136"/>
    </source>
</evidence>
<evidence type="ECO:0000256" key="4">
    <source>
        <dbReference type="ARBA" id="ARBA00012483"/>
    </source>
</evidence>
<feature type="domain" description="RING-CH-type" evidence="15">
    <location>
        <begin position="5"/>
        <end position="66"/>
    </location>
</feature>
<dbReference type="OrthoDB" id="264354at2759"/>
<evidence type="ECO:0000256" key="6">
    <source>
        <dbReference type="ARBA" id="ARBA00022692"/>
    </source>
</evidence>
<feature type="transmembrane region" description="Helical" evidence="14">
    <location>
        <begin position="1216"/>
        <end position="1241"/>
    </location>
</feature>
<dbReference type="PANTHER" id="PTHR13145">
    <property type="entry name" value="SSM4 PROTEIN"/>
    <property type="match status" value="1"/>
</dbReference>
<evidence type="ECO:0000256" key="8">
    <source>
        <dbReference type="ARBA" id="ARBA00022771"/>
    </source>
</evidence>
<keyword evidence="6 14" id="KW-0812">Transmembrane</keyword>
<dbReference type="PROSITE" id="PS51292">
    <property type="entry name" value="ZF_RING_CH"/>
    <property type="match status" value="1"/>
</dbReference>
<feature type="transmembrane region" description="Helical" evidence="14">
    <location>
        <begin position="1156"/>
        <end position="1173"/>
    </location>
</feature>
<keyword evidence="8" id="KW-0863">Zinc-finger</keyword>
<dbReference type="InterPro" id="IPR056521">
    <property type="entry name" value="MARCHF6-like_C"/>
</dbReference>
<keyword evidence="7" id="KW-0479">Metal-binding</keyword>
<feature type="compositionally biased region" description="Basic and acidic residues" evidence="13">
    <location>
        <begin position="544"/>
        <end position="555"/>
    </location>
</feature>
<dbReference type="GO" id="GO:0005789">
    <property type="term" value="C:endoplasmic reticulum membrane"/>
    <property type="evidence" value="ECO:0007669"/>
    <property type="project" value="TreeGrafter"/>
</dbReference>
<evidence type="ECO:0000256" key="14">
    <source>
        <dbReference type="SAM" id="Phobius"/>
    </source>
</evidence>